<comment type="caution">
    <text evidence="2">The sequence shown here is derived from an EMBL/GenBank/DDBJ whole genome shotgun (WGS) entry which is preliminary data.</text>
</comment>
<accession>A0ABP3MPS9</accession>
<sequence length="287" mass="30585">MASSPLESATRLVNDRTAMAGCAAGVAADWLAADRVGPVMIGSLKERKDMIKPRSSQPLRDIARTAHGAARRLFAGTLCAAALCGLAPAALAQTAAPAASSSPALLVLGDSLSAEYGLPRGSGWVALLEARLRERKLDYRVVNASISGDTTSGGVSRLPALLARHRPSVVVIELGSNDALRGLSLQMTEQNLNKMVQASRQAGARVLLVGMQIPPNYGRDYTQRFQQLFAKVAKEQQAALLPFLLDGVAQHIELFQPDRLHPTAQAQPRLLDNVWSRLEPLLGTGKS</sequence>
<dbReference type="EMBL" id="BAAAEN010000023">
    <property type="protein sequence ID" value="GAA0523549.1"/>
    <property type="molecule type" value="Genomic_DNA"/>
</dbReference>
<evidence type="ECO:0000259" key="1">
    <source>
        <dbReference type="Pfam" id="PF13472"/>
    </source>
</evidence>
<gene>
    <name evidence="2" type="ORF">GCM10009097_46340</name>
</gene>
<feature type="domain" description="SGNH hydrolase-type esterase" evidence="1">
    <location>
        <begin position="107"/>
        <end position="265"/>
    </location>
</feature>
<dbReference type="SUPFAM" id="SSF52266">
    <property type="entry name" value="SGNH hydrolase"/>
    <property type="match status" value="1"/>
</dbReference>
<dbReference type="Proteomes" id="UP001501706">
    <property type="component" value="Unassembled WGS sequence"/>
</dbReference>
<proteinExistence type="predicted"/>
<dbReference type="PANTHER" id="PTHR30383">
    <property type="entry name" value="THIOESTERASE 1/PROTEASE 1/LYSOPHOSPHOLIPASE L1"/>
    <property type="match status" value="1"/>
</dbReference>
<dbReference type="InterPro" id="IPR036514">
    <property type="entry name" value="SGNH_hydro_sf"/>
</dbReference>
<protein>
    <recommendedName>
        <fullName evidence="1">SGNH hydrolase-type esterase domain-containing protein</fullName>
    </recommendedName>
</protein>
<dbReference type="Gene3D" id="3.40.50.1110">
    <property type="entry name" value="SGNH hydrolase"/>
    <property type="match status" value="1"/>
</dbReference>
<dbReference type="CDD" id="cd01822">
    <property type="entry name" value="Lysophospholipase_L1_like"/>
    <property type="match status" value="1"/>
</dbReference>
<evidence type="ECO:0000313" key="2">
    <source>
        <dbReference type="EMBL" id="GAA0523549.1"/>
    </source>
</evidence>
<dbReference type="PANTHER" id="PTHR30383:SF24">
    <property type="entry name" value="THIOESTERASE 1_PROTEASE 1_LYSOPHOSPHOLIPASE L1"/>
    <property type="match status" value="1"/>
</dbReference>
<name>A0ABP3MPS9_9BURK</name>
<keyword evidence="3" id="KW-1185">Reference proteome</keyword>
<organism evidence="2 3">
    <name type="scientific">Pigmentiphaga daeguensis</name>
    <dbReference type="NCBI Taxonomy" id="414049"/>
    <lineage>
        <taxon>Bacteria</taxon>
        <taxon>Pseudomonadati</taxon>
        <taxon>Pseudomonadota</taxon>
        <taxon>Betaproteobacteria</taxon>
        <taxon>Burkholderiales</taxon>
        <taxon>Alcaligenaceae</taxon>
        <taxon>Pigmentiphaga</taxon>
    </lineage>
</organism>
<dbReference type="InterPro" id="IPR051532">
    <property type="entry name" value="Ester_Hydrolysis_Enzymes"/>
</dbReference>
<evidence type="ECO:0000313" key="3">
    <source>
        <dbReference type="Proteomes" id="UP001501706"/>
    </source>
</evidence>
<dbReference type="InterPro" id="IPR013830">
    <property type="entry name" value="SGNH_hydro"/>
</dbReference>
<dbReference type="Pfam" id="PF13472">
    <property type="entry name" value="Lipase_GDSL_2"/>
    <property type="match status" value="1"/>
</dbReference>
<reference evidence="3" key="1">
    <citation type="journal article" date="2019" name="Int. J. Syst. Evol. Microbiol.">
        <title>The Global Catalogue of Microorganisms (GCM) 10K type strain sequencing project: providing services to taxonomists for standard genome sequencing and annotation.</title>
        <authorList>
            <consortium name="The Broad Institute Genomics Platform"/>
            <consortium name="The Broad Institute Genome Sequencing Center for Infectious Disease"/>
            <person name="Wu L."/>
            <person name="Ma J."/>
        </authorList>
    </citation>
    <scope>NUCLEOTIDE SEQUENCE [LARGE SCALE GENOMIC DNA]</scope>
    <source>
        <strain evidence="3">JCM 14330</strain>
    </source>
</reference>